<dbReference type="PANTHER" id="PTHR47865">
    <property type="entry name" value="OS05G0580550 PROTEIN"/>
    <property type="match status" value="1"/>
</dbReference>
<reference evidence="3" key="1">
    <citation type="journal article" date="2005" name="BMC Biol.">
        <title>The sequence of rice chromosomes 11 and 12, rich in disease resistance genes and recent gene duplications.</title>
        <authorList>
            <consortium name="The rice chromosomes 11 and 12 sequencing consortia"/>
        </authorList>
    </citation>
    <scope>NUCLEOTIDE SEQUENCE [LARGE SCALE GENOMIC DNA]</scope>
</reference>
<name>Q2QXD3_ORYSJ</name>
<proteinExistence type="predicted"/>
<feature type="chain" id="PRO_5004214317" evidence="2">
    <location>
        <begin position="18"/>
        <end position="232"/>
    </location>
</feature>
<dbReference type="EMBL" id="DP000011">
    <property type="protein sequence ID" value="ABA96540.1"/>
    <property type="molecule type" value="Genomic_DNA"/>
</dbReference>
<dbReference type="AlphaFoldDB" id="Q2QXD3"/>
<dbReference type="PANTHER" id="PTHR47865:SF1">
    <property type="entry name" value="OS08G0106700 PROTEIN"/>
    <property type="match status" value="1"/>
</dbReference>
<feature type="region of interest" description="Disordered" evidence="1">
    <location>
        <begin position="107"/>
        <end position="137"/>
    </location>
</feature>
<evidence type="ECO:0000313" key="3">
    <source>
        <dbReference type="EMBL" id="ABA96540.1"/>
    </source>
</evidence>
<evidence type="ECO:0000256" key="1">
    <source>
        <dbReference type="SAM" id="MobiDB-lite"/>
    </source>
</evidence>
<feature type="signal peptide" evidence="2">
    <location>
        <begin position="1"/>
        <end position="17"/>
    </location>
</feature>
<evidence type="ECO:0000256" key="2">
    <source>
        <dbReference type="SAM" id="SignalP"/>
    </source>
</evidence>
<accession>Q2QXD3</accession>
<keyword evidence="2" id="KW-0732">Signal</keyword>
<reference evidence="3" key="3">
    <citation type="submission" date="2006-01" db="EMBL/GenBank/DDBJ databases">
        <authorList>
            <person name="Buell R."/>
        </authorList>
    </citation>
    <scope>NUCLEOTIDE SEQUENCE</scope>
</reference>
<sequence>MALFLLRLFVAAPTPYACRFFMWEGQYEQFLADGRVGLGHQTEHEKFNVEAISSMGIEGLELKGFAALGRMLVYLAVVQALLLLDHGYRKVCKGLCSVLGTEDVQAVNDEENDGPSTTDDRSEVSSASKSKKAKTQENEDEGLIGAFTSVGDKLVAAILKVGEPDSKLPEGLFDTLKNLPSFQEIHKLFIVLIWWPTLTLLELSMDFYLKTSYIRLLCSSVRSFLDQCRVVG</sequence>
<protein>
    <submittedName>
        <fullName evidence="3">Uncharacterized protein</fullName>
    </submittedName>
</protein>
<gene>
    <name evidence="3" type="ordered locus">LOC_Os12g06420</name>
</gene>
<reference evidence="3" key="2">
    <citation type="submission" date="2005-04" db="EMBL/GenBank/DDBJ databases">
        <authorList>
            <person name="Buell C.R."/>
            <person name="Wing R.A."/>
            <person name="McCombie W.A."/>
            <person name="Ouyang S."/>
        </authorList>
    </citation>
    <scope>NUCLEOTIDE SEQUENCE</scope>
</reference>
<organism evidence="3">
    <name type="scientific">Oryza sativa subsp. japonica</name>
    <name type="common">Rice</name>
    <dbReference type="NCBI Taxonomy" id="39947"/>
    <lineage>
        <taxon>Eukaryota</taxon>
        <taxon>Viridiplantae</taxon>
        <taxon>Streptophyta</taxon>
        <taxon>Embryophyta</taxon>
        <taxon>Tracheophyta</taxon>
        <taxon>Spermatophyta</taxon>
        <taxon>Magnoliopsida</taxon>
        <taxon>Liliopsida</taxon>
        <taxon>Poales</taxon>
        <taxon>Poaceae</taxon>
        <taxon>BOP clade</taxon>
        <taxon>Oryzoideae</taxon>
        <taxon>Oryzeae</taxon>
        <taxon>Oryzinae</taxon>
        <taxon>Oryza</taxon>
        <taxon>Oryza sativa</taxon>
    </lineage>
</organism>